<reference evidence="1 2" key="1">
    <citation type="journal article" date="2006" name="BMC Genomics">
        <title>The genome of the square archaeon Haloquadratum walsbyi: life at the limits of water activity.</title>
        <authorList>
            <person name="Bolhuis H.H."/>
            <person name="Palm P.P."/>
            <person name="Wende A.W."/>
            <person name="Falb M.M."/>
            <person name="Rampp M.M."/>
            <person name="Rodriguez-Valera F.F."/>
            <person name="Pfeiffer F.F."/>
            <person name="Oesterhelt D.D."/>
        </authorList>
    </citation>
    <scope>NUCLEOTIDE SEQUENCE [LARGE SCALE GENOMIC DNA]</scope>
    <source>
        <strain evidence="2">DSM 16790 / HBSQ001</strain>
        <plasmid evidence="2">Plasmid PL47</plasmid>
    </source>
</reference>
<organism evidence="1 2">
    <name type="scientific">Haloquadratum walsbyi (strain DSM 16790 / HBSQ001)</name>
    <dbReference type="NCBI Taxonomy" id="362976"/>
    <lineage>
        <taxon>Archaea</taxon>
        <taxon>Methanobacteriati</taxon>
        <taxon>Methanobacteriota</taxon>
        <taxon>Stenosarchaea group</taxon>
        <taxon>Halobacteria</taxon>
        <taxon>Halobacteriales</taxon>
        <taxon>Haloferacaceae</taxon>
        <taxon>Haloquadratum</taxon>
    </lineage>
</organism>
<keyword evidence="2" id="KW-1185">Reference proteome</keyword>
<keyword evidence="1" id="KW-0614">Plasmid</keyword>
<dbReference type="EMBL" id="AM180089">
    <property type="protein sequence ID" value="CAJ51126.1"/>
    <property type="molecule type" value="Genomic_DNA"/>
</dbReference>
<protein>
    <recommendedName>
        <fullName evidence="3">DUF4352 domain-containing protein</fullName>
    </recommendedName>
</protein>
<evidence type="ECO:0008006" key="3">
    <source>
        <dbReference type="Google" id="ProtNLM"/>
    </source>
</evidence>
<evidence type="ECO:0000313" key="2">
    <source>
        <dbReference type="Proteomes" id="UP000001975"/>
    </source>
</evidence>
<evidence type="ECO:0000313" key="1">
    <source>
        <dbReference type="EMBL" id="CAJ51126.1"/>
    </source>
</evidence>
<geneLocation type="plasmid" evidence="1 2">
    <name>PL47</name>
</geneLocation>
<dbReference type="AlphaFoldDB" id="Q18DE1"/>
<dbReference type="eggNOG" id="arCOG12108">
    <property type="taxonomic scope" value="Archaea"/>
</dbReference>
<dbReference type="RefSeq" id="WP_011572938.1">
    <property type="nucleotide sequence ID" value="NC_008213.1"/>
</dbReference>
<dbReference type="HOGENOM" id="CLU_1269959_0_0_2"/>
<name>Q18DE1_HALWD</name>
<dbReference type="PROSITE" id="PS51257">
    <property type="entry name" value="PROKAR_LIPOPROTEIN"/>
    <property type="match status" value="1"/>
</dbReference>
<accession>Q18DE1</accession>
<dbReference type="Proteomes" id="UP000001975">
    <property type="component" value="Plasmid PL47"/>
</dbReference>
<gene>
    <name evidence="1" type="ordered locus">HQ_4036A</name>
</gene>
<proteinExistence type="predicted"/>
<dbReference type="GeneID" id="4171398"/>
<dbReference type="KEGG" id="hwa:HQ_4036A"/>
<sequence length="184" mass="20583">MDRRRYIGIVGTIVAGALAGCNSNTENNAPSNTSELSVGDSAIKDGTFRITVLKTRRLSQLDGENGTRTPSPQAAFFAIKIRAEHIGETEEDYPETDTIGAVNLFYLEEEVRSFSTPQTFQDSRGREYTTYRSIIFDRGYDTGAFPDTSVTGWVVYELPDGFEPEEMTLKVRQGSGEDLVWRFR</sequence>